<name>A0A6C0J704_9ZZZZ</name>
<sequence length="241" mass="28253">MTVKIHFITYGNNIYNNSKNRLRIETNSSGWFDTISVYGPEDLSCSFATEFKDILENPRGTGYWIWKFDIIKKQLSEIDDNDILIYMDAGCSVNINGKTRFNEYIDLLNNSDETIISFQMHHIEKQYTTKELLQYFELSVNDADSNTGQYVGGILIMKNTDKMRKMIDECIDVLRSDHLLVTDYYSKLRQCSDFKENRHDQSILSIIRKKYGSIILIDETWFKSFGSKESLKCPFWATRKK</sequence>
<evidence type="ECO:0000313" key="1">
    <source>
        <dbReference type="EMBL" id="QHU00650.1"/>
    </source>
</evidence>
<protein>
    <submittedName>
        <fullName evidence="1">Uncharacterized protein</fullName>
    </submittedName>
</protein>
<proteinExistence type="predicted"/>
<reference evidence="1" key="1">
    <citation type="journal article" date="2020" name="Nature">
        <title>Giant virus diversity and host interactions through global metagenomics.</title>
        <authorList>
            <person name="Schulz F."/>
            <person name="Roux S."/>
            <person name="Paez-Espino D."/>
            <person name="Jungbluth S."/>
            <person name="Walsh D.A."/>
            <person name="Denef V.J."/>
            <person name="McMahon K.D."/>
            <person name="Konstantinidis K.T."/>
            <person name="Eloe-Fadrosh E.A."/>
            <person name="Kyrpides N.C."/>
            <person name="Woyke T."/>
        </authorList>
    </citation>
    <scope>NUCLEOTIDE SEQUENCE</scope>
    <source>
        <strain evidence="1">GVMAG-M-3300025860-20</strain>
    </source>
</reference>
<dbReference type="EMBL" id="MN740328">
    <property type="protein sequence ID" value="QHU00650.1"/>
    <property type="molecule type" value="Genomic_DNA"/>
</dbReference>
<accession>A0A6C0J704</accession>
<organism evidence="1">
    <name type="scientific">viral metagenome</name>
    <dbReference type="NCBI Taxonomy" id="1070528"/>
    <lineage>
        <taxon>unclassified sequences</taxon>
        <taxon>metagenomes</taxon>
        <taxon>organismal metagenomes</taxon>
    </lineage>
</organism>
<dbReference type="AlphaFoldDB" id="A0A6C0J704"/>